<organism evidence="2 3">
    <name type="scientific">Dyella soli</name>
    <dbReference type="NCBI Taxonomy" id="522319"/>
    <lineage>
        <taxon>Bacteria</taxon>
        <taxon>Pseudomonadati</taxon>
        <taxon>Pseudomonadota</taxon>
        <taxon>Gammaproteobacteria</taxon>
        <taxon>Lysobacterales</taxon>
        <taxon>Rhodanobacteraceae</taxon>
        <taxon>Dyella</taxon>
    </lineage>
</organism>
<evidence type="ECO:0000313" key="2">
    <source>
        <dbReference type="EMBL" id="TCI10913.1"/>
    </source>
</evidence>
<keyword evidence="3" id="KW-1185">Reference proteome</keyword>
<proteinExistence type="predicted"/>
<comment type="caution">
    <text evidence="2">The sequence shown here is derived from an EMBL/GenBank/DDBJ whole genome shotgun (WGS) entry which is preliminary data.</text>
</comment>
<accession>A0A4R0YVA7</accession>
<feature type="compositionally biased region" description="Basic and acidic residues" evidence="1">
    <location>
        <begin position="88"/>
        <end position="98"/>
    </location>
</feature>
<protein>
    <submittedName>
        <fullName evidence="2">Uncharacterized protein</fullName>
    </submittedName>
</protein>
<reference evidence="2 3" key="1">
    <citation type="submission" date="2019-02" db="EMBL/GenBank/DDBJ databases">
        <title>Dyella amyloliquefaciens sp. nov., isolated from forest soil.</title>
        <authorList>
            <person name="Gao Z.-H."/>
            <person name="Qiu L.-H."/>
        </authorList>
    </citation>
    <scope>NUCLEOTIDE SEQUENCE [LARGE SCALE GENOMIC DNA]</scope>
    <source>
        <strain evidence="2 3">KACC 12747</strain>
    </source>
</reference>
<dbReference type="RefSeq" id="WP_131409405.1">
    <property type="nucleotide sequence ID" value="NZ_SJTG01000002.1"/>
</dbReference>
<gene>
    <name evidence="2" type="ORF">EZM97_18935</name>
</gene>
<dbReference type="Proteomes" id="UP000291822">
    <property type="component" value="Unassembled WGS sequence"/>
</dbReference>
<sequence length="107" mass="12088">MGDVSSIKLEGKDWLTEPEAACYCGVSLRKFQTDAPHLPIRPRRFMGKKLYEKAALYAAISNSPFWHQGTEIPAARPAMPISGLSPDLARRLRPEPLRPFKPRKKQT</sequence>
<dbReference type="AlphaFoldDB" id="A0A4R0YVA7"/>
<evidence type="ECO:0000313" key="3">
    <source>
        <dbReference type="Proteomes" id="UP000291822"/>
    </source>
</evidence>
<dbReference type="EMBL" id="SJTG01000002">
    <property type="protein sequence ID" value="TCI10913.1"/>
    <property type="molecule type" value="Genomic_DNA"/>
</dbReference>
<evidence type="ECO:0000256" key="1">
    <source>
        <dbReference type="SAM" id="MobiDB-lite"/>
    </source>
</evidence>
<feature type="region of interest" description="Disordered" evidence="1">
    <location>
        <begin position="76"/>
        <end position="107"/>
    </location>
</feature>
<name>A0A4R0YVA7_9GAMM</name>